<dbReference type="InterPro" id="IPR011701">
    <property type="entry name" value="MFS"/>
</dbReference>
<feature type="transmembrane region" description="Helical" evidence="6">
    <location>
        <begin position="87"/>
        <end position="106"/>
    </location>
</feature>
<feature type="transmembrane region" description="Helical" evidence="6">
    <location>
        <begin position="249"/>
        <end position="266"/>
    </location>
</feature>
<keyword evidence="5 6" id="KW-0472">Membrane</keyword>
<evidence type="ECO:0000256" key="4">
    <source>
        <dbReference type="ARBA" id="ARBA00022989"/>
    </source>
</evidence>
<keyword evidence="4 6" id="KW-1133">Transmembrane helix</keyword>
<dbReference type="PANTHER" id="PTHR42718">
    <property type="entry name" value="MAJOR FACILITATOR SUPERFAMILY MULTIDRUG TRANSPORTER MFSC"/>
    <property type="match status" value="1"/>
</dbReference>
<dbReference type="AlphaFoldDB" id="A0A5C3MY22"/>
<comment type="subcellular location">
    <subcellularLocation>
        <location evidence="1">Membrane</location>
        <topology evidence="1">Multi-pass membrane protein</topology>
    </subcellularLocation>
</comment>
<dbReference type="EMBL" id="ML213513">
    <property type="protein sequence ID" value="TFK50409.1"/>
    <property type="molecule type" value="Genomic_DNA"/>
</dbReference>
<dbReference type="Gene3D" id="1.20.1250.20">
    <property type="entry name" value="MFS general substrate transporter like domains"/>
    <property type="match status" value="2"/>
</dbReference>
<feature type="transmembrane region" description="Helical" evidence="6">
    <location>
        <begin position="457"/>
        <end position="476"/>
    </location>
</feature>
<keyword evidence="2" id="KW-0813">Transport</keyword>
<dbReference type="Proteomes" id="UP000305948">
    <property type="component" value="Unassembled WGS sequence"/>
</dbReference>
<feature type="transmembrane region" description="Helical" evidence="6">
    <location>
        <begin position="287"/>
        <end position="312"/>
    </location>
</feature>
<proteinExistence type="predicted"/>
<evidence type="ECO:0000256" key="2">
    <source>
        <dbReference type="ARBA" id="ARBA00022448"/>
    </source>
</evidence>
<keyword evidence="9" id="KW-1185">Reference proteome</keyword>
<dbReference type="PROSITE" id="PS50850">
    <property type="entry name" value="MFS"/>
    <property type="match status" value="1"/>
</dbReference>
<dbReference type="STRING" id="5364.A0A5C3MY22"/>
<dbReference type="Pfam" id="PF07690">
    <property type="entry name" value="MFS_1"/>
    <property type="match status" value="1"/>
</dbReference>
<dbReference type="GO" id="GO:0022857">
    <property type="term" value="F:transmembrane transporter activity"/>
    <property type="evidence" value="ECO:0007669"/>
    <property type="project" value="InterPro"/>
</dbReference>
<evidence type="ECO:0000313" key="9">
    <source>
        <dbReference type="Proteomes" id="UP000305948"/>
    </source>
</evidence>
<dbReference type="OrthoDB" id="440755at2759"/>
<feature type="transmembrane region" description="Helical" evidence="6">
    <location>
        <begin position="377"/>
        <end position="405"/>
    </location>
</feature>
<evidence type="ECO:0000256" key="3">
    <source>
        <dbReference type="ARBA" id="ARBA00022692"/>
    </source>
</evidence>
<evidence type="ECO:0000256" key="6">
    <source>
        <dbReference type="SAM" id="Phobius"/>
    </source>
</evidence>
<reference evidence="8 9" key="1">
    <citation type="journal article" date="2019" name="Nat. Ecol. Evol.">
        <title>Megaphylogeny resolves global patterns of mushroom evolution.</title>
        <authorList>
            <person name="Varga T."/>
            <person name="Krizsan K."/>
            <person name="Foldi C."/>
            <person name="Dima B."/>
            <person name="Sanchez-Garcia M."/>
            <person name="Sanchez-Ramirez S."/>
            <person name="Szollosi G.J."/>
            <person name="Szarkandi J.G."/>
            <person name="Papp V."/>
            <person name="Albert L."/>
            <person name="Andreopoulos W."/>
            <person name="Angelini C."/>
            <person name="Antonin V."/>
            <person name="Barry K.W."/>
            <person name="Bougher N.L."/>
            <person name="Buchanan P."/>
            <person name="Buyck B."/>
            <person name="Bense V."/>
            <person name="Catcheside P."/>
            <person name="Chovatia M."/>
            <person name="Cooper J."/>
            <person name="Damon W."/>
            <person name="Desjardin D."/>
            <person name="Finy P."/>
            <person name="Geml J."/>
            <person name="Haridas S."/>
            <person name="Hughes K."/>
            <person name="Justo A."/>
            <person name="Karasinski D."/>
            <person name="Kautmanova I."/>
            <person name="Kiss B."/>
            <person name="Kocsube S."/>
            <person name="Kotiranta H."/>
            <person name="LaButti K.M."/>
            <person name="Lechner B.E."/>
            <person name="Liimatainen K."/>
            <person name="Lipzen A."/>
            <person name="Lukacs Z."/>
            <person name="Mihaltcheva S."/>
            <person name="Morgado L.N."/>
            <person name="Niskanen T."/>
            <person name="Noordeloos M.E."/>
            <person name="Ohm R.A."/>
            <person name="Ortiz-Santana B."/>
            <person name="Ovrebo C."/>
            <person name="Racz N."/>
            <person name="Riley R."/>
            <person name="Savchenko A."/>
            <person name="Shiryaev A."/>
            <person name="Soop K."/>
            <person name="Spirin V."/>
            <person name="Szebenyi C."/>
            <person name="Tomsovsky M."/>
            <person name="Tulloss R.E."/>
            <person name="Uehling J."/>
            <person name="Grigoriev I.V."/>
            <person name="Vagvolgyi C."/>
            <person name="Papp T."/>
            <person name="Martin F.M."/>
            <person name="Miettinen O."/>
            <person name="Hibbett D.S."/>
            <person name="Nagy L.G."/>
        </authorList>
    </citation>
    <scope>NUCLEOTIDE SEQUENCE [LARGE SCALE GENOMIC DNA]</scope>
    <source>
        <strain evidence="8 9">OMC1185</strain>
    </source>
</reference>
<accession>A0A5C3MY22</accession>
<dbReference type="PANTHER" id="PTHR42718:SF9">
    <property type="entry name" value="MAJOR FACILITATOR SUPERFAMILY MULTIDRUG TRANSPORTER MFSC"/>
    <property type="match status" value="1"/>
</dbReference>
<evidence type="ECO:0000256" key="5">
    <source>
        <dbReference type="ARBA" id="ARBA00023136"/>
    </source>
</evidence>
<feature type="transmembrane region" description="Helical" evidence="6">
    <location>
        <begin position="352"/>
        <end position="371"/>
    </location>
</feature>
<organism evidence="8 9">
    <name type="scientific">Heliocybe sulcata</name>
    <dbReference type="NCBI Taxonomy" id="5364"/>
    <lineage>
        <taxon>Eukaryota</taxon>
        <taxon>Fungi</taxon>
        <taxon>Dikarya</taxon>
        <taxon>Basidiomycota</taxon>
        <taxon>Agaricomycotina</taxon>
        <taxon>Agaricomycetes</taxon>
        <taxon>Gloeophyllales</taxon>
        <taxon>Gloeophyllaceae</taxon>
        <taxon>Heliocybe</taxon>
    </lineage>
</organism>
<dbReference type="InterPro" id="IPR020846">
    <property type="entry name" value="MFS_dom"/>
</dbReference>
<dbReference type="InterPro" id="IPR036259">
    <property type="entry name" value="MFS_trans_sf"/>
</dbReference>
<evidence type="ECO:0000259" key="7">
    <source>
        <dbReference type="PROSITE" id="PS50850"/>
    </source>
</evidence>
<feature type="transmembrane region" description="Helical" evidence="6">
    <location>
        <begin position="217"/>
        <end position="237"/>
    </location>
</feature>
<feature type="transmembrane region" description="Helical" evidence="6">
    <location>
        <begin position="417"/>
        <end position="437"/>
    </location>
</feature>
<sequence>MEQPAASQNVLALQSGPRKKLLLAVFCFAQFLDTFNNSALFAAIPPISAAIGISNSNSVWLLSAYQLTFAALLLVSGRLSDLYDPKIVFIAGAAPMSFFALGAGFVRSQVPLIVLRAFMGVGAALTIPSALHLIVHMYPDPAEQAPAMGLFAGSGAIGNVIGLIIGALLVTYTSWPWVFYFVTIVAFCVTLSVFILVPWREQTPESAVQKARRFKRIDIFGVSLLTVALILLVFAVTSGSTIGWRTGRAIAPLILSVLLAAAFFVWEARIEEEFAALPPKMWFYENFSIIVASALIPFMWWGVVQMLFSWYWQEVYGWSTIMTAVRFLPVGLMSFPVVIATNILQKLLPLKYVTLIGQALCLTGTALLAFGNSPHRYWSYVFPGLVIGTSGSMVIFTTVNIAVFAVTPPAVAGMAGAIFNCALQISCAVGTAIITSIQTSVQSNHGGPTSFYGRSAGFWFLFAFVALITVCVLVFMHNTLPPQRAKPDAKMEERASQGDAMELMKPADQDSVVISESGRVVMA</sequence>
<feature type="domain" description="Major facilitator superfamily (MFS) profile" evidence="7">
    <location>
        <begin position="22"/>
        <end position="480"/>
    </location>
</feature>
<feature type="transmembrane region" description="Helical" evidence="6">
    <location>
        <begin position="177"/>
        <end position="197"/>
    </location>
</feature>
<name>A0A5C3MY22_9AGAM</name>
<dbReference type="SUPFAM" id="SSF103473">
    <property type="entry name" value="MFS general substrate transporter"/>
    <property type="match status" value="1"/>
</dbReference>
<feature type="transmembrane region" description="Helical" evidence="6">
    <location>
        <begin position="147"/>
        <end position="171"/>
    </location>
</feature>
<feature type="transmembrane region" description="Helical" evidence="6">
    <location>
        <begin position="59"/>
        <end position="75"/>
    </location>
</feature>
<feature type="transmembrane region" description="Helical" evidence="6">
    <location>
        <begin position="112"/>
        <end position="135"/>
    </location>
</feature>
<gene>
    <name evidence="8" type="ORF">OE88DRAFT_1631303</name>
</gene>
<evidence type="ECO:0000256" key="1">
    <source>
        <dbReference type="ARBA" id="ARBA00004141"/>
    </source>
</evidence>
<evidence type="ECO:0000313" key="8">
    <source>
        <dbReference type="EMBL" id="TFK50409.1"/>
    </source>
</evidence>
<feature type="transmembrane region" description="Helical" evidence="6">
    <location>
        <begin position="318"/>
        <end position="340"/>
    </location>
</feature>
<keyword evidence="3 6" id="KW-0812">Transmembrane</keyword>
<protein>
    <submittedName>
        <fullName evidence="8">MFS general substrate transporter</fullName>
    </submittedName>
</protein>
<dbReference type="GO" id="GO:0016020">
    <property type="term" value="C:membrane"/>
    <property type="evidence" value="ECO:0007669"/>
    <property type="project" value="UniProtKB-SubCell"/>
</dbReference>